<proteinExistence type="predicted"/>
<dbReference type="EMBL" id="GIFC01004644">
    <property type="protein sequence ID" value="MXU86727.1"/>
    <property type="molecule type" value="Transcribed_RNA"/>
</dbReference>
<name>A0A6B0UC14_IXORI</name>
<protein>
    <recommendedName>
        <fullName evidence="2">Regulatory protein zeste</fullName>
    </recommendedName>
</protein>
<evidence type="ECO:0000256" key="3">
    <source>
        <dbReference type="ARBA" id="ARBA00025466"/>
    </source>
</evidence>
<dbReference type="Pfam" id="PF13873">
    <property type="entry name" value="Myb_DNA-bind_5"/>
    <property type="match status" value="1"/>
</dbReference>
<evidence type="ECO:0000259" key="4">
    <source>
        <dbReference type="PROSITE" id="PS50090"/>
    </source>
</evidence>
<dbReference type="AlphaFoldDB" id="A0A6B0UC14"/>
<reference evidence="5" key="1">
    <citation type="submission" date="2019-12" db="EMBL/GenBank/DDBJ databases">
        <title>An insight into the sialome of adult female Ixodes ricinus ticks feeding for 6 days.</title>
        <authorList>
            <person name="Perner J."/>
            <person name="Ribeiro J.M.C."/>
        </authorList>
    </citation>
    <scope>NUCLEOTIDE SEQUENCE</scope>
    <source>
        <strain evidence="5">Semi-engorged</strain>
        <tissue evidence="5">Salivary glands</tissue>
    </source>
</reference>
<evidence type="ECO:0000313" key="5">
    <source>
        <dbReference type="EMBL" id="MXU86727.1"/>
    </source>
</evidence>
<dbReference type="PROSITE" id="PS50090">
    <property type="entry name" value="MYB_LIKE"/>
    <property type="match status" value="1"/>
</dbReference>
<sequence length="92" mass="11081">MKRQKNWTLDEQLELIRAVGERKCQIMGKFSATVTTQTKRQAWDEIYRAMGCLRTPDQLQQCWRNLLKKTRQLYSLFKKHEQRTGKFIVFLS</sequence>
<evidence type="ECO:0000256" key="1">
    <source>
        <dbReference type="ARBA" id="ARBA00011764"/>
    </source>
</evidence>
<accession>A0A6B0UC14</accession>
<comment type="subunit">
    <text evidence="1">Self-associates forming complexes of several hundred monomers.</text>
</comment>
<organism evidence="5">
    <name type="scientific">Ixodes ricinus</name>
    <name type="common">Common tick</name>
    <name type="synonym">Acarus ricinus</name>
    <dbReference type="NCBI Taxonomy" id="34613"/>
    <lineage>
        <taxon>Eukaryota</taxon>
        <taxon>Metazoa</taxon>
        <taxon>Ecdysozoa</taxon>
        <taxon>Arthropoda</taxon>
        <taxon>Chelicerata</taxon>
        <taxon>Arachnida</taxon>
        <taxon>Acari</taxon>
        <taxon>Parasitiformes</taxon>
        <taxon>Ixodida</taxon>
        <taxon>Ixodoidea</taxon>
        <taxon>Ixodidae</taxon>
        <taxon>Ixodinae</taxon>
        <taxon>Ixodes</taxon>
    </lineage>
</organism>
<dbReference type="InterPro" id="IPR028002">
    <property type="entry name" value="Myb_DNA-bind_5"/>
</dbReference>
<evidence type="ECO:0000256" key="2">
    <source>
        <dbReference type="ARBA" id="ARBA00016807"/>
    </source>
</evidence>
<feature type="domain" description="Myb-like" evidence="4">
    <location>
        <begin position="1"/>
        <end position="67"/>
    </location>
</feature>
<dbReference type="Gene3D" id="1.10.10.60">
    <property type="entry name" value="Homeodomain-like"/>
    <property type="match status" value="1"/>
</dbReference>
<dbReference type="InterPro" id="IPR001005">
    <property type="entry name" value="SANT/Myb"/>
</dbReference>
<comment type="function">
    <text evidence="3">Involved in transvection phenomena (= synapsis-dependent gene expression), where the synaptic pairing of chromosomes carrying genes with which zeste interacts influences the expression of these genes. Zeste binds to DNA and stimulates transcription from a nearby promoter.</text>
</comment>